<keyword evidence="1" id="KW-0812">Transmembrane</keyword>
<dbReference type="GO" id="GO:0005886">
    <property type="term" value="C:plasma membrane"/>
    <property type="evidence" value="ECO:0007669"/>
    <property type="project" value="UniProtKB-SubCell"/>
</dbReference>
<feature type="transmembrane region" description="Helical" evidence="1">
    <location>
        <begin position="297"/>
        <end position="315"/>
    </location>
</feature>
<dbReference type="Proteomes" id="UP000260025">
    <property type="component" value="Unassembled WGS sequence"/>
</dbReference>
<feature type="transmembrane region" description="Helical" evidence="1">
    <location>
        <begin position="240"/>
        <end position="266"/>
    </location>
</feature>
<feature type="transmembrane region" description="Helical" evidence="1">
    <location>
        <begin position="202"/>
        <end position="219"/>
    </location>
</feature>
<accession>A0A3E2W191</accession>
<keyword evidence="1" id="KW-0472">Membrane</keyword>
<feature type="transmembrane region" description="Helical" evidence="1">
    <location>
        <begin position="375"/>
        <end position="394"/>
    </location>
</feature>
<gene>
    <name evidence="2" type="ORF">DXA38_05505</name>
</gene>
<dbReference type="EMBL" id="QVEV01000005">
    <property type="protein sequence ID" value="RGC17292.1"/>
    <property type="molecule type" value="Genomic_DNA"/>
</dbReference>
<reference evidence="2 3" key="1">
    <citation type="submission" date="2018-08" db="EMBL/GenBank/DDBJ databases">
        <title>A genome reference for cultivated species of the human gut microbiota.</title>
        <authorList>
            <person name="Zou Y."/>
            <person name="Xue W."/>
            <person name="Luo G."/>
        </authorList>
    </citation>
    <scope>NUCLEOTIDE SEQUENCE [LARGE SCALE GENOMIC DNA]</scope>
    <source>
        <strain evidence="2 3">OF01-2LB</strain>
    </source>
</reference>
<name>A0A3E2W191_CLOIN</name>
<evidence type="ECO:0000313" key="3">
    <source>
        <dbReference type="Proteomes" id="UP000260025"/>
    </source>
</evidence>
<organism evidence="2 3">
    <name type="scientific">Clostridium innocuum</name>
    <dbReference type="NCBI Taxonomy" id="1522"/>
    <lineage>
        <taxon>Bacteria</taxon>
        <taxon>Bacillati</taxon>
        <taxon>Bacillota</taxon>
        <taxon>Clostridia</taxon>
        <taxon>Eubacteriales</taxon>
        <taxon>Clostridiaceae</taxon>
        <taxon>Clostridium</taxon>
    </lineage>
</organism>
<protein>
    <submittedName>
        <fullName evidence="2">ABC transporter permease</fullName>
    </submittedName>
</protein>
<keyword evidence="1" id="KW-1133">Transmembrane helix</keyword>
<dbReference type="PANTHER" id="PTHR37305">
    <property type="entry name" value="INTEGRAL MEMBRANE PROTEIN-RELATED"/>
    <property type="match status" value="1"/>
</dbReference>
<evidence type="ECO:0000313" key="2">
    <source>
        <dbReference type="EMBL" id="RGC17292.1"/>
    </source>
</evidence>
<evidence type="ECO:0000256" key="1">
    <source>
        <dbReference type="SAM" id="Phobius"/>
    </source>
</evidence>
<dbReference type="PANTHER" id="PTHR37305:SF1">
    <property type="entry name" value="MEMBRANE PROTEIN"/>
    <property type="match status" value="1"/>
</dbReference>
<comment type="caution">
    <text evidence="2">The sequence shown here is derived from an EMBL/GenBank/DDBJ whole genome shotgun (WGS) entry which is preliminary data.</text>
</comment>
<dbReference type="GO" id="GO:0140359">
    <property type="term" value="F:ABC-type transporter activity"/>
    <property type="evidence" value="ECO:0007669"/>
    <property type="project" value="InterPro"/>
</dbReference>
<feature type="transmembrane region" description="Helical" evidence="1">
    <location>
        <begin position="35"/>
        <end position="53"/>
    </location>
</feature>
<sequence>MAYAHENAILCAGSGCFMRALLYAEIRKSWKAKRFLAAVLGFLCFFAVVYAISAQKGKAYEDALIMQLHYENPVADNRCQMLMHILQYTAKKDETPTQKEEAYLWCDIQDATSAWTNMRQSRDYFDWHDTVRYANERALGYQKLQKLGQSMDVVKELGITKDTLRRDHAYYTYFLDHDIQPYTSPYEPTLLNFLFQIFQQDTMLLLLLVVSVLMADQICHDYESGTYKLIYSMPISRSTLMIAKMLTASFVIVLSFTIALLLFSILPLVQHGLGSMQYPYIVREYELASWSSIMSKAVPLSMLVVLCYMCAAAWLASWQKTVANTLLCIGSLLIIIYFIMRMFGNSFFLFSWIPFFYLYPLEIAAQEYAASSTQCLIICALWLPLLFIGSVHRINRFDLEGGIR</sequence>
<dbReference type="OrthoDB" id="9923758at2"/>
<dbReference type="RefSeq" id="WP_117442330.1">
    <property type="nucleotide sequence ID" value="NZ_JAJFEN010000007.1"/>
</dbReference>
<dbReference type="Pfam" id="PF12679">
    <property type="entry name" value="ABC2_membrane_2"/>
    <property type="match status" value="1"/>
</dbReference>
<dbReference type="AlphaFoldDB" id="A0A3E2W191"/>
<proteinExistence type="predicted"/>